<sequence>RFHPLPSNTLRNSDTPYCAAESVTGQVIRDEIKTNLSALSLDPDKVNLHYVTDDGADIVSAVSEDSRTYCADHCTNLVVQKALTRQLTKMDLYGERGGYIVDNVRKAENADATEEKMSEGAYQPKRTNPVPLVLAYAQKSARQLLTGQNGSRTTRPDHLVPDPTGPDPFSSRGIF</sequence>
<keyword evidence="3" id="KW-1185">Reference proteome</keyword>
<name>A0AAE1L9P4_9NEOP</name>
<evidence type="ECO:0000313" key="3">
    <source>
        <dbReference type="Proteomes" id="UP001219518"/>
    </source>
</evidence>
<gene>
    <name evidence="2" type="ORF">KUF71_021193</name>
</gene>
<feature type="region of interest" description="Disordered" evidence="1">
    <location>
        <begin position="146"/>
        <end position="175"/>
    </location>
</feature>
<reference evidence="2" key="2">
    <citation type="journal article" date="2023" name="BMC Genomics">
        <title>Pest status, molecular evolution, and epigenetic factors derived from the genome assembly of Frankliniella fusca, a thysanopteran phytovirus vector.</title>
        <authorList>
            <person name="Catto M.A."/>
            <person name="Labadie P.E."/>
            <person name="Jacobson A.L."/>
            <person name="Kennedy G.G."/>
            <person name="Srinivasan R."/>
            <person name="Hunt B.G."/>
        </authorList>
    </citation>
    <scope>NUCLEOTIDE SEQUENCE</scope>
    <source>
        <strain evidence="2">PL_HMW_Pooled</strain>
    </source>
</reference>
<proteinExistence type="predicted"/>
<dbReference type="Proteomes" id="UP001219518">
    <property type="component" value="Unassembled WGS sequence"/>
</dbReference>
<evidence type="ECO:0000313" key="2">
    <source>
        <dbReference type="EMBL" id="KAK3911465.1"/>
    </source>
</evidence>
<reference evidence="2" key="1">
    <citation type="submission" date="2021-07" db="EMBL/GenBank/DDBJ databases">
        <authorList>
            <person name="Catto M.A."/>
            <person name="Jacobson A."/>
            <person name="Kennedy G."/>
            <person name="Labadie P."/>
            <person name="Hunt B.G."/>
            <person name="Srinivasan R."/>
        </authorList>
    </citation>
    <scope>NUCLEOTIDE SEQUENCE</scope>
    <source>
        <strain evidence="2">PL_HMW_Pooled</strain>
        <tissue evidence="2">Head</tissue>
    </source>
</reference>
<accession>A0AAE1L9P4</accession>
<organism evidence="2 3">
    <name type="scientific">Frankliniella fusca</name>
    <dbReference type="NCBI Taxonomy" id="407009"/>
    <lineage>
        <taxon>Eukaryota</taxon>
        <taxon>Metazoa</taxon>
        <taxon>Ecdysozoa</taxon>
        <taxon>Arthropoda</taxon>
        <taxon>Hexapoda</taxon>
        <taxon>Insecta</taxon>
        <taxon>Pterygota</taxon>
        <taxon>Neoptera</taxon>
        <taxon>Paraneoptera</taxon>
        <taxon>Thysanoptera</taxon>
        <taxon>Terebrantia</taxon>
        <taxon>Thripoidea</taxon>
        <taxon>Thripidae</taxon>
        <taxon>Frankliniella</taxon>
    </lineage>
</organism>
<protein>
    <submittedName>
        <fullName evidence="2">5'-nucleotidase SurE</fullName>
    </submittedName>
</protein>
<dbReference type="EMBL" id="JAHWGI010000268">
    <property type="protein sequence ID" value="KAK3911465.1"/>
    <property type="molecule type" value="Genomic_DNA"/>
</dbReference>
<feature type="non-terminal residue" evidence="2">
    <location>
        <position position="175"/>
    </location>
</feature>
<comment type="caution">
    <text evidence="2">The sequence shown here is derived from an EMBL/GenBank/DDBJ whole genome shotgun (WGS) entry which is preliminary data.</text>
</comment>
<dbReference type="AlphaFoldDB" id="A0AAE1L9P4"/>
<evidence type="ECO:0000256" key="1">
    <source>
        <dbReference type="SAM" id="MobiDB-lite"/>
    </source>
</evidence>